<feature type="transmembrane region" description="Helical" evidence="12">
    <location>
        <begin position="454"/>
        <end position="472"/>
    </location>
</feature>
<comment type="caution">
    <text evidence="16">The sequence shown here is derived from an EMBL/GenBank/DDBJ whole genome shotgun (WGS) entry which is preliminary data.</text>
</comment>
<organism evidence="16 17">
    <name type="scientific">Lactococcus garvieae DCC43</name>
    <dbReference type="NCBI Taxonomy" id="1231377"/>
    <lineage>
        <taxon>Bacteria</taxon>
        <taxon>Bacillati</taxon>
        <taxon>Bacillota</taxon>
        <taxon>Bacilli</taxon>
        <taxon>Lactobacillales</taxon>
        <taxon>Streptococcaceae</taxon>
        <taxon>Lactococcus</taxon>
    </lineage>
</organism>
<dbReference type="PROSITE" id="PS51093">
    <property type="entry name" value="PTS_EIIA_TYPE_1"/>
    <property type="match status" value="1"/>
</dbReference>
<evidence type="ECO:0000259" key="13">
    <source>
        <dbReference type="PROSITE" id="PS51093"/>
    </source>
</evidence>
<keyword evidence="2" id="KW-0813">Transport</keyword>
<dbReference type="NCBIfam" id="TIGR00826">
    <property type="entry name" value="EIIB_glc"/>
    <property type="match status" value="1"/>
</dbReference>
<dbReference type="Pfam" id="PF00358">
    <property type="entry name" value="PTS_EIIA_1"/>
    <property type="match status" value="1"/>
</dbReference>
<dbReference type="SUPFAM" id="SSF51261">
    <property type="entry name" value="Duplicated hybrid motif"/>
    <property type="match status" value="1"/>
</dbReference>
<keyword evidence="7 12" id="KW-0812">Transmembrane</keyword>
<evidence type="ECO:0000256" key="7">
    <source>
        <dbReference type="ARBA" id="ARBA00022692"/>
    </source>
</evidence>
<feature type="transmembrane region" description="Helical" evidence="12">
    <location>
        <begin position="553"/>
        <end position="574"/>
    </location>
</feature>
<dbReference type="NCBIfam" id="NF007509">
    <property type="entry name" value="PRK10110.1"/>
    <property type="match status" value="1"/>
</dbReference>
<evidence type="ECO:0000256" key="11">
    <source>
        <dbReference type="PROSITE-ProRule" id="PRU00421"/>
    </source>
</evidence>
<gene>
    <name evidence="16" type="ORF">C426_0920</name>
</gene>
<dbReference type="EC" id="2.7.1.191" evidence="16"/>
<accession>K2PJR7</accession>
<evidence type="ECO:0000313" key="17">
    <source>
        <dbReference type="Proteomes" id="UP000006787"/>
    </source>
</evidence>
<dbReference type="eggNOG" id="COG1264">
    <property type="taxonomic scope" value="Bacteria"/>
</dbReference>
<dbReference type="PANTHER" id="PTHR30009">
    <property type="entry name" value="CYTOCHROME C-TYPE SYNTHESIS PROTEIN AND PTS TRANSMEMBRANE COMPONENT"/>
    <property type="match status" value="1"/>
</dbReference>
<dbReference type="InterPro" id="IPR001127">
    <property type="entry name" value="PTS_EIIA_1_perm"/>
</dbReference>
<feature type="domain" description="PTS EIIC type-1" evidence="15">
    <location>
        <begin position="172"/>
        <end position="590"/>
    </location>
</feature>
<dbReference type="FunFam" id="3.30.1360.60:FF:000001">
    <property type="entry name" value="PTS system glucose-specific IIBC component PtsG"/>
    <property type="match status" value="1"/>
</dbReference>
<dbReference type="InterPro" id="IPR018113">
    <property type="entry name" value="PTrfase_EIIB_Cys"/>
</dbReference>
<feature type="transmembrane region" description="Helical" evidence="12">
    <location>
        <begin position="185"/>
        <end position="205"/>
    </location>
</feature>
<dbReference type="InterPro" id="IPR036878">
    <property type="entry name" value="Glu_permease_IIB"/>
</dbReference>
<dbReference type="Pfam" id="PF02378">
    <property type="entry name" value="PTS_EIIC"/>
    <property type="match status" value="1"/>
</dbReference>
<dbReference type="Proteomes" id="UP000006787">
    <property type="component" value="Unassembled WGS sequence"/>
</dbReference>
<proteinExistence type="predicted"/>
<feature type="transmembrane region" description="Helical" evidence="12">
    <location>
        <begin position="259"/>
        <end position="279"/>
    </location>
</feature>
<dbReference type="Pfam" id="PF00367">
    <property type="entry name" value="PTS_EIIB"/>
    <property type="match status" value="1"/>
</dbReference>
<dbReference type="Gene3D" id="2.70.70.10">
    <property type="entry name" value="Glucose Permease (Domain IIA)"/>
    <property type="match status" value="1"/>
</dbReference>
<feature type="transmembrane region" description="Helical" evidence="12">
    <location>
        <begin position="512"/>
        <end position="533"/>
    </location>
</feature>
<keyword evidence="6" id="KW-0598">Phosphotransferase system</keyword>
<evidence type="ECO:0000256" key="1">
    <source>
        <dbReference type="ARBA" id="ARBA00004651"/>
    </source>
</evidence>
<dbReference type="Gene3D" id="3.30.1360.60">
    <property type="entry name" value="Glucose permease domain IIB"/>
    <property type="match status" value="1"/>
</dbReference>
<dbReference type="AlphaFoldDB" id="K2PJR7"/>
<evidence type="ECO:0000256" key="3">
    <source>
        <dbReference type="ARBA" id="ARBA00022475"/>
    </source>
</evidence>
<comment type="subcellular location">
    <subcellularLocation>
        <location evidence="1">Cell membrane</location>
        <topology evidence="1">Multi-pass membrane protein</topology>
    </subcellularLocation>
</comment>
<feature type="domain" description="PTS EIIB type-1" evidence="14">
    <location>
        <begin position="609"/>
        <end position="685"/>
    </location>
</feature>
<evidence type="ECO:0000259" key="15">
    <source>
        <dbReference type="PROSITE" id="PS51103"/>
    </source>
</evidence>
<evidence type="ECO:0000256" key="6">
    <source>
        <dbReference type="ARBA" id="ARBA00022683"/>
    </source>
</evidence>
<dbReference type="SUPFAM" id="SSF55604">
    <property type="entry name" value="Glucose permease domain IIB"/>
    <property type="match status" value="1"/>
</dbReference>
<dbReference type="InterPro" id="IPR003352">
    <property type="entry name" value="PTS_EIIC"/>
</dbReference>
<evidence type="ECO:0000256" key="2">
    <source>
        <dbReference type="ARBA" id="ARBA00022448"/>
    </source>
</evidence>
<feature type="transmembrane region" description="Helical" evidence="12">
    <location>
        <begin position="299"/>
        <end position="322"/>
    </location>
</feature>
<keyword evidence="10 12" id="KW-0472">Membrane</keyword>
<name>K2PJR7_9LACT</name>
<feature type="transmembrane region" description="Helical" evidence="12">
    <location>
        <begin position="343"/>
        <end position="370"/>
    </location>
</feature>
<feature type="active site" description="Phosphocysteine intermediate; for EIIB activity" evidence="11">
    <location>
        <position position="631"/>
    </location>
</feature>
<dbReference type="PANTHER" id="PTHR30009:SF20">
    <property type="entry name" value="PTS SYSTEM GLUCOSE-SPECIFIC EIICB COMPONENT-RELATED"/>
    <property type="match status" value="1"/>
</dbReference>
<dbReference type="InterPro" id="IPR001996">
    <property type="entry name" value="PTS_IIB_1"/>
</dbReference>
<keyword evidence="4" id="KW-0762">Sugar transport</keyword>
<dbReference type="CDD" id="cd00212">
    <property type="entry name" value="PTS_IIB_glc"/>
    <property type="match status" value="1"/>
</dbReference>
<reference evidence="16 17" key="1">
    <citation type="journal article" date="2012" name="J. Bacteriol.">
        <title>Genome Sequence of the Bacteriocin-Producing Strain Lactococcus garvieae DCC43.</title>
        <authorList>
            <person name="Gabrielsen C."/>
            <person name="Brede D.A."/>
            <person name="Hernandez P.E."/>
            <person name="Nes I.F."/>
            <person name="Diep D.B."/>
        </authorList>
    </citation>
    <scope>NUCLEOTIDE SEQUENCE [LARGE SCALE GENOMIC DNA]</scope>
    <source>
        <strain evidence="16 17">DCC43</strain>
    </source>
</reference>
<dbReference type="InterPro" id="IPR013013">
    <property type="entry name" value="PTS_EIIC_1"/>
</dbReference>
<dbReference type="InterPro" id="IPR011055">
    <property type="entry name" value="Dup_hybrid_motif"/>
</dbReference>
<keyword evidence="5 16" id="KW-0808">Transferase</keyword>
<dbReference type="PROSITE" id="PS51103">
    <property type="entry name" value="PTS_EIIC_TYPE_1"/>
    <property type="match status" value="1"/>
</dbReference>
<dbReference type="PATRIC" id="fig|1231377.3.peg.921"/>
<evidence type="ECO:0000256" key="4">
    <source>
        <dbReference type="ARBA" id="ARBA00022597"/>
    </source>
</evidence>
<evidence type="ECO:0000256" key="5">
    <source>
        <dbReference type="ARBA" id="ARBA00022679"/>
    </source>
</evidence>
<dbReference type="NCBIfam" id="TIGR00830">
    <property type="entry name" value="PTBA"/>
    <property type="match status" value="1"/>
</dbReference>
<evidence type="ECO:0000259" key="14">
    <source>
        <dbReference type="PROSITE" id="PS51098"/>
    </source>
</evidence>
<keyword evidence="9 12" id="KW-1133">Transmembrane helix</keyword>
<dbReference type="InterPro" id="IPR011301">
    <property type="entry name" value="PTS_Mal/Glc-sp_IIBC_component"/>
</dbReference>
<dbReference type="PROSITE" id="PS51098">
    <property type="entry name" value="PTS_EIIB_TYPE_1"/>
    <property type="match status" value="1"/>
</dbReference>
<evidence type="ECO:0000256" key="8">
    <source>
        <dbReference type="ARBA" id="ARBA00022777"/>
    </source>
</evidence>
<dbReference type="eggNOG" id="COG2190">
    <property type="taxonomic scope" value="Bacteria"/>
</dbReference>
<dbReference type="GO" id="GO:0005886">
    <property type="term" value="C:plasma membrane"/>
    <property type="evidence" value="ECO:0007669"/>
    <property type="project" value="UniProtKB-SubCell"/>
</dbReference>
<dbReference type="GO" id="GO:0008982">
    <property type="term" value="F:protein-N(PI)-phosphohistidine-sugar phosphotransferase activity"/>
    <property type="evidence" value="ECO:0007669"/>
    <property type="project" value="InterPro"/>
</dbReference>
<evidence type="ECO:0000256" key="12">
    <source>
        <dbReference type="SAM" id="Phobius"/>
    </source>
</evidence>
<feature type="transmembrane region" description="Helical" evidence="12">
    <location>
        <begin position="225"/>
        <end position="247"/>
    </location>
</feature>
<dbReference type="GO" id="GO:0009401">
    <property type="term" value="P:phosphoenolpyruvate-dependent sugar phosphotransferase system"/>
    <property type="evidence" value="ECO:0007669"/>
    <property type="project" value="UniProtKB-KW"/>
</dbReference>
<evidence type="ECO:0000256" key="10">
    <source>
        <dbReference type="ARBA" id="ARBA00023136"/>
    </source>
</evidence>
<dbReference type="NCBIfam" id="TIGR02004">
    <property type="entry name" value="PTS-IIBC-malX"/>
    <property type="match status" value="1"/>
</dbReference>
<dbReference type="EMBL" id="AMQS01000012">
    <property type="protein sequence ID" value="EKF51595.1"/>
    <property type="molecule type" value="Genomic_DNA"/>
</dbReference>
<protein>
    <submittedName>
        <fullName evidence="16">PTS system, maltose and glucose-specific IIB /IIC components</fullName>
        <ecNumber evidence="16">2.7.1.191</ecNumber>
    </submittedName>
</protein>
<dbReference type="PROSITE" id="PS01035">
    <property type="entry name" value="PTS_EIIB_TYPE_1_CYS"/>
    <property type="match status" value="1"/>
</dbReference>
<dbReference type="InterPro" id="IPR050429">
    <property type="entry name" value="PTS_Glucose_EIICBA"/>
</dbReference>
<keyword evidence="8" id="KW-0418">Kinase</keyword>
<dbReference type="GO" id="GO:0090563">
    <property type="term" value="F:protein-phosphocysteine-sugar phosphotransferase activity"/>
    <property type="evidence" value="ECO:0007669"/>
    <property type="project" value="TreeGrafter"/>
</dbReference>
<dbReference type="GO" id="GO:0016301">
    <property type="term" value="F:kinase activity"/>
    <property type="evidence" value="ECO:0007669"/>
    <property type="project" value="UniProtKB-KW"/>
</dbReference>
<feature type="domain" description="PTS EIIA type-1" evidence="13">
    <location>
        <begin position="24"/>
        <end position="126"/>
    </location>
</feature>
<evidence type="ECO:0000256" key="9">
    <source>
        <dbReference type="ARBA" id="ARBA00022989"/>
    </source>
</evidence>
<keyword evidence="3" id="KW-1003">Cell membrane</keyword>
<evidence type="ECO:0000313" key="16">
    <source>
        <dbReference type="EMBL" id="EKF51595.1"/>
    </source>
</evidence>
<feature type="transmembrane region" description="Helical" evidence="12">
    <location>
        <begin position="376"/>
        <end position="396"/>
    </location>
</feature>
<feature type="transmembrane region" description="Helical" evidence="12">
    <location>
        <begin position="484"/>
        <end position="505"/>
    </location>
</feature>
<sequence>MMSNQKNLYSPFDGEIIKLESVKDPIFSAKTMGDGYAVEPTGETIYAPVSGTVRMVQGHAAGFSTAEDLQVLLHIGIDTVSLDKSVFEFNIKEDDTVKAGQAIGCVNWKAVEDAGLEKTAIVVITNTAEKLESIQISDSGSVKGGSPIGNAVAKGVKVASAAPKPLKKKKKFALGGFFQELGKTFMLPVALMAFMGLLLGLGSSFSSQSTIDAFPFLGNEVLQVVFRFFSAIGGFAFSNLPVMFAMAIPLGLAKKEKGVAAFSGFVGYMVMNLSINFFLTERGQIADPEMMQKAGQGMALGVQTIEMGVLGGIITGIIVYNLHKKFYNIQLSDSFAFFGGARFVPIITALVMSVVGILIPIIWPLFALLIREVGNLIQGAGIFGPFLFFSGERLLLPFGLHHILVATIRFTQAGGSALIDGHEVYGALNIFYAELSNRLPISGSATAFLSQGKMPTFMFGLPAAALAMYRTAKPENRAKIKGLLISGVIATFVTGITEPIEFLFLFISPFLWIFHVIMTGLGAMVVSLLGVKIGNTDGGVLDFLIFGVMQGSYTQWFLIPLVGALWFAAYYFMFKKVILWKNLKTPGREEILELEYSDQEMAHTGGASGYNAEAILAALGGKENIVTLDNCITRLRLILNDGEIVEDDKLKSLGALGVVHLDDTSVQVIIGTKVTTVRNALDNLI</sequence>
<dbReference type="eggNOG" id="COG1263">
    <property type="taxonomic scope" value="Bacteria"/>
</dbReference>